<accession>A0A4Q9GIV5</accession>
<organism evidence="2 3">
    <name type="scientific">Hansschlegelia quercus</name>
    <dbReference type="NCBI Taxonomy" id="2528245"/>
    <lineage>
        <taxon>Bacteria</taxon>
        <taxon>Pseudomonadati</taxon>
        <taxon>Pseudomonadota</taxon>
        <taxon>Alphaproteobacteria</taxon>
        <taxon>Hyphomicrobiales</taxon>
        <taxon>Methylopilaceae</taxon>
        <taxon>Hansschlegelia</taxon>
    </lineage>
</organism>
<evidence type="ECO:0000313" key="2">
    <source>
        <dbReference type="EMBL" id="TBN52378.1"/>
    </source>
</evidence>
<proteinExistence type="predicted"/>
<dbReference type="OrthoDB" id="5608210at2"/>
<keyword evidence="3" id="KW-1185">Reference proteome</keyword>
<dbReference type="RefSeq" id="WP_131003613.1">
    <property type="nucleotide sequence ID" value="NZ_JBHSZR010000013.1"/>
</dbReference>
<dbReference type="Proteomes" id="UP000291613">
    <property type="component" value="Unassembled WGS sequence"/>
</dbReference>
<feature type="chain" id="PRO_5020926699" description="Nonribosomal peptide synthetase MxaA" evidence="1">
    <location>
        <begin position="20"/>
        <end position="299"/>
    </location>
</feature>
<keyword evidence="1" id="KW-0732">Signal</keyword>
<evidence type="ECO:0000256" key="1">
    <source>
        <dbReference type="SAM" id="SignalP"/>
    </source>
</evidence>
<gene>
    <name evidence="2" type="ORF">EYR15_11050</name>
</gene>
<name>A0A4Q9GIV5_9HYPH</name>
<evidence type="ECO:0008006" key="4">
    <source>
        <dbReference type="Google" id="ProtNLM"/>
    </source>
</evidence>
<protein>
    <recommendedName>
        <fullName evidence="4">Nonribosomal peptide synthetase MxaA</fullName>
    </recommendedName>
</protein>
<evidence type="ECO:0000313" key="3">
    <source>
        <dbReference type="Proteomes" id="UP000291613"/>
    </source>
</evidence>
<dbReference type="EMBL" id="SIUB01000005">
    <property type="protein sequence ID" value="TBN52378.1"/>
    <property type="molecule type" value="Genomic_DNA"/>
</dbReference>
<dbReference type="AlphaFoldDB" id="A0A4Q9GIV5"/>
<sequence>MRVLLAATALVALVHPAAAQVSGLQMSGPRPFGLLLGDVFTLTTQFDVAKPFKLDPAALPKPGPVTYSLDLRSLKVDERSGPDGATRYEMAAEYQTFYAALEAIEQTVPPFTLAVVGASGERVEAKSASWTYLTSPLRPIVATAGGGATAFALQPDAAPIAKSLRPAEIQTGVALGATLLALLLLAWSRAWPPFHRRPSRPFAQAARAVAKVARSGEDGWRAAALALHRAFDISAGKRLLGDDLGAFLSARPAFRSYEASIKAFFDASRAAFFGGGRVALPAEDLKRLARNLAAAERAA</sequence>
<reference evidence="2 3" key="1">
    <citation type="submission" date="2019-02" db="EMBL/GenBank/DDBJ databases">
        <title>Hansschlegelia quercus sp. nov., a novel methylotrophic bacterium from buds of oak (Quercus robur L.).</title>
        <authorList>
            <person name="Agafonova N.V."/>
            <person name="Kaparullina E.N."/>
            <person name="Grouzdev D.S."/>
            <person name="Doronina N.V."/>
        </authorList>
    </citation>
    <scope>NUCLEOTIDE SEQUENCE [LARGE SCALE GENOMIC DNA]</scope>
    <source>
        <strain evidence="2 3">Dub</strain>
    </source>
</reference>
<feature type="signal peptide" evidence="1">
    <location>
        <begin position="1"/>
        <end position="19"/>
    </location>
</feature>
<comment type="caution">
    <text evidence="2">The sequence shown here is derived from an EMBL/GenBank/DDBJ whole genome shotgun (WGS) entry which is preliminary data.</text>
</comment>